<dbReference type="EMBL" id="JADJEV010000003">
    <property type="protein sequence ID" value="MBK6972730.1"/>
    <property type="molecule type" value="Genomic_DNA"/>
</dbReference>
<reference evidence="6" key="1">
    <citation type="submission" date="2020-10" db="EMBL/GenBank/DDBJ databases">
        <title>Connecting structure to function with the recovery of over 1000 high-quality activated sludge metagenome-assembled genomes encoding full-length rRNA genes using long-read sequencing.</title>
        <authorList>
            <person name="Singleton C.M."/>
            <person name="Petriglieri F."/>
            <person name="Kristensen J.M."/>
            <person name="Kirkegaard R.H."/>
            <person name="Michaelsen T.Y."/>
            <person name="Andersen M.H."/>
            <person name="Karst S.M."/>
            <person name="Dueholm M.S."/>
            <person name="Nielsen P.H."/>
            <person name="Albertsen M."/>
        </authorList>
    </citation>
    <scope>NUCLEOTIDE SEQUENCE</scope>
    <source>
        <strain evidence="6">Bjer_18-Q3-R1-45_BAT3C.347</strain>
    </source>
</reference>
<proteinExistence type="inferred from homology"/>
<dbReference type="Gene3D" id="3.90.1720.10">
    <property type="entry name" value="endopeptidase domain like (from Nostoc punctiforme)"/>
    <property type="match status" value="1"/>
</dbReference>
<dbReference type="PANTHER" id="PTHR47053">
    <property type="entry name" value="MUREIN DD-ENDOPEPTIDASE MEPH-RELATED"/>
    <property type="match status" value="1"/>
</dbReference>
<comment type="caution">
    <text evidence="6">The sequence shown here is derived from an EMBL/GenBank/DDBJ whole genome shotgun (WGS) entry which is preliminary data.</text>
</comment>
<dbReference type="InterPro" id="IPR000064">
    <property type="entry name" value="NLP_P60_dom"/>
</dbReference>
<accession>A0A9D7HTI7</accession>
<dbReference type="PROSITE" id="PS51257">
    <property type="entry name" value="PROKAR_LIPOPROTEIN"/>
    <property type="match status" value="1"/>
</dbReference>
<gene>
    <name evidence="6" type="ORF">IPH26_07155</name>
</gene>
<dbReference type="AlphaFoldDB" id="A0A9D7HTI7"/>
<keyword evidence="3" id="KW-0378">Hydrolase</keyword>
<evidence type="ECO:0000256" key="4">
    <source>
        <dbReference type="ARBA" id="ARBA00022807"/>
    </source>
</evidence>
<evidence type="ECO:0000313" key="6">
    <source>
        <dbReference type="EMBL" id="MBK6972730.1"/>
    </source>
</evidence>
<dbReference type="GO" id="GO:0008234">
    <property type="term" value="F:cysteine-type peptidase activity"/>
    <property type="evidence" value="ECO:0007669"/>
    <property type="project" value="UniProtKB-KW"/>
</dbReference>
<keyword evidence="4" id="KW-0788">Thiol protease</keyword>
<evidence type="ECO:0000259" key="5">
    <source>
        <dbReference type="PROSITE" id="PS51935"/>
    </source>
</evidence>
<sequence length="184" mass="19904">MARSPSDWKRDRPRVLRPAARGPLVAVLVSLLAGCGTAPSAPRHEAGSSRASSLRVERARAQEIVLRTLALIDTGYVFGGSNPEAGLDCSGMVVHVFEQAAGVRLPHNAAQIARLAQPVERERLGPGDLVFFNTRGFAASHVGIYLGDGRFVHAPSSRGRVRIENMDNRYFAARFEGGRTLFVD</sequence>
<dbReference type="PANTHER" id="PTHR47053:SF1">
    <property type="entry name" value="MUREIN DD-ENDOPEPTIDASE MEPH-RELATED"/>
    <property type="match status" value="1"/>
</dbReference>
<feature type="domain" description="NlpC/P60" evidence="5">
    <location>
        <begin position="58"/>
        <end position="182"/>
    </location>
</feature>
<organism evidence="6 7">
    <name type="scientific">Candidatus Methylophosphatis roskildensis</name>
    <dbReference type="NCBI Taxonomy" id="2899263"/>
    <lineage>
        <taxon>Bacteria</taxon>
        <taxon>Pseudomonadati</taxon>
        <taxon>Pseudomonadota</taxon>
        <taxon>Betaproteobacteria</taxon>
        <taxon>Nitrosomonadales</taxon>
        <taxon>Sterolibacteriaceae</taxon>
        <taxon>Candidatus Methylophosphatis</taxon>
    </lineage>
</organism>
<evidence type="ECO:0000256" key="2">
    <source>
        <dbReference type="ARBA" id="ARBA00022670"/>
    </source>
</evidence>
<evidence type="ECO:0000256" key="1">
    <source>
        <dbReference type="ARBA" id="ARBA00007074"/>
    </source>
</evidence>
<evidence type="ECO:0000256" key="3">
    <source>
        <dbReference type="ARBA" id="ARBA00022801"/>
    </source>
</evidence>
<dbReference type="Proteomes" id="UP000807785">
    <property type="component" value="Unassembled WGS sequence"/>
</dbReference>
<dbReference type="InterPro" id="IPR051202">
    <property type="entry name" value="Peptidase_C40"/>
</dbReference>
<dbReference type="GO" id="GO:0006508">
    <property type="term" value="P:proteolysis"/>
    <property type="evidence" value="ECO:0007669"/>
    <property type="project" value="UniProtKB-KW"/>
</dbReference>
<dbReference type="SUPFAM" id="SSF54001">
    <property type="entry name" value="Cysteine proteinases"/>
    <property type="match status" value="1"/>
</dbReference>
<dbReference type="PROSITE" id="PS51935">
    <property type="entry name" value="NLPC_P60"/>
    <property type="match status" value="1"/>
</dbReference>
<comment type="similarity">
    <text evidence="1">Belongs to the peptidase C40 family.</text>
</comment>
<evidence type="ECO:0000313" key="7">
    <source>
        <dbReference type="Proteomes" id="UP000807785"/>
    </source>
</evidence>
<dbReference type="Pfam" id="PF00877">
    <property type="entry name" value="NLPC_P60"/>
    <property type="match status" value="1"/>
</dbReference>
<dbReference type="InterPro" id="IPR038765">
    <property type="entry name" value="Papain-like_cys_pep_sf"/>
</dbReference>
<protein>
    <submittedName>
        <fullName evidence="6">C40 family peptidase</fullName>
    </submittedName>
</protein>
<name>A0A9D7HTI7_9PROT</name>
<keyword evidence="2" id="KW-0645">Protease</keyword>